<dbReference type="RefSeq" id="WP_143539993.1">
    <property type="nucleotide sequence ID" value="NZ_NXDM01000027.1"/>
</dbReference>
<organism evidence="2 3">
    <name type="scientific">Rhizobium sophoriradicis</name>
    <dbReference type="NCBI Taxonomy" id="1535245"/>
    <lineage>
        <taxon>Bacteria</taxon>
        <taxon>Pseudomonadati</taxon>
        <taxon>Pseudomonadota</taxon>
        <taxon>Alphaproteobacteria</taxon>
        <taxon>Hyphomicrobiales</taxon>
        <taxon>Rhizobiaceae</taxon>
        <taxon>Rhizobium/Agrobacterium group</taxon>
        <taxon>Rhizobium</taxon>
    </lineage>
</organism>
<dbReference type="EMBL" id="NXDM01000027">
    <property type="protein sequence ID" value="PCK78471.1"/>
    <property type="molecule type" value="Genomic_DNA"/>
</dbReference>
<evidence type="ECO:0000313" key="3">
    <source>
        <dbReference type="Proteomes" id="UP000218807"/>
    </source>
</evidence>
<name>A0A2A5KNF9_9HYPH</name>
<gene>
    <name evidence="2" type="ORF">CPT34_24670</name>
</gene>
<dbReference type="PROSITE" id="PS50208">
    <property type="entry name" value="CASPASE_P20"/>
    <property type="match status" value="1"/>
</dbReference>
<dbReference type="PANTHER" id="PTHR22576:SF37">
    <property type="entry name" value="MUCOSA-ASSOCIATED LYMPHOID TISSUE LYMPHOMA TRANSLOCATION PROTEIN 1"/>
    <property type="match status" value="1"/>
</dbReference>
<dbReference type="SUPFAM" id="SSF52129">
    <property type="entry name" value="Caspase-like"/>
    <property type="match status" value="1"/>
</dbReference>
<accession>A0A2A5KNF9</accession>
<dbReference type="GO" id="GO:0004197">
    <property type="term" value="F:cysteine-type endopeptidase activity"/>
    <property type="evidence" value="ECO:0007669"/>
    <property type="project" value="InterPro"/>
</dbReference>
<sequence>MDINIHFSKKVRPFVYLMAALSFFSIYLSVDVIVHAEDLSGRYLEEHQPRRLALIIGNDEYKNLGDLPGVKADLTEMKQAFIGMNFDVVEAHENIKTSKEFQLGILKPFRAQVQPDDLVVAYFSGHGFSYGGYQYFAPSDMPKQLVEGQVATSAIPVELLADLFQLEGAGGVVIIVDACRTIADFVIKSEDGFTLPKGGNDGQPKATNINYVLALSVKAGLPSQASSNPSKMSVYSQALLDRINEEKDFRKLHDDVEFDVSEATHDTQIPALYDFTWTDILLRRSERWSTLEKELWQSILSKPSRSTVERFAKRYTLSPYVKAARLWLDEHPMEEKVTTVDLSPLGVEAAWKSNTKVTGLSAGVQFPQIASNDIHSIEQFDQVGIQVGGTVTIPTASQLDKYSDFLASQKELLVQASKPIRTAPDLSAPSVETMKDVLVRPEGPVINEVPKKVEIETVVPELKFESVCSRAFGVNLCTQMPRMTQRREVVAIPDPAYVPRNWVKIDSQNVAGWFSIDNQTSSYSIEVGSPFEEIIIPRRNDAPTGLADLTLINASLSRLGERKLSWASIATPQADIGSEVDDLAVVMTANLTHELRKAGLADERITIVDHDPTVSQGTLRVRLFSSGKD</sequence>
<dbReference type="PANTHER" id="PTHR22576">
    <property type="entry name" value="MUCOSA ASSOCIATED LYMPHOID TISSUE LYMPHOMA TRANSLOCATION PROTEIN 1/PARACASPASE"/>
    <property type="match status" value="1"/>
</dbReference>
<proteinExistence type="predicted"/>
<dbReference type="InterPro" id="IPR001309">
    <property type="entry name" value="Pept_C14_p20"/>
</dbReference>
<protein>
    <recommendedName>
        <fullName evidence="1">Caspase family p20 domain-containing protein</fullName>
    </recommendedName>
</protein>
<dbReference type="InterPro" id="IPR052039">
    <property type="entry name" value="Caspase-related_regulators"/>
</dbReference>
<evidence type="ECO:0000259" key="1">
    <source>
        <dbReference type="PROSITE" id="PS50208"/>
    </source>
</evidence>
<dbReference type="Gene3D" id="3.40.50.1460">
    <property type="match status" value="1"/>
</dbReference>
<reference evidence="2 3" key="1">
    <citation type="submission" date="2017-09" db="EMBL/GenBank/DDBJ databases">
        <title>Comparative genomics of rhizobia isolated from Phaseolus vulgaris in China.</title>
        <authorList>
            <person name="Tong W."/>
        </authorList>
    </citation>
    <scope>NUCLEOTIDE SEQUENCE [LARGE SCALE GENOMIC DNA]</scope>
    <source>
        <strain evidence="2 3">L101</strain>
    </source>
</reference>
<feature type="domain" description="Caspase family p20" evidence="1">
    <location>
        <begin position="49"/>
        <end position="180"/>
    </location>
</feature>
<dbReference type="AlphaFoldDB" id="A0A2A5KNF9"/>
<dbReference type="InterPro" id="IPR029030">
    <property type="entry name" value="Caspase-like_dom_sf"/>
</dbReference>
<dbReference type="InterPro" id="IPR011600">
    <property type="entry name" value="Pept_C14_caspase"/>
</dbReference>
<evidence type="ECO:0000313" key="2">
    <source>
        <dbReference type="EMBL" id="PCK78471.1"/>
    </source>
</evidence>
<dbReference type="Pfam" id="PF00656">
    <property type="entry name" value="Peptidase_C14"/>
    <property type="match status" value="1"/>
</dbReference>
<dbReference type="GO" id="GO:0006508">
    <property type="term" value="P:proteolysis"/>
    <property type="evidence" value="ECO:0007669"/>
    <property type="project" value="InterPro"/>
</dbReference>
<keyword evidence="3" id="KW-1185">Reference proteome</keyword>
<comment type="caution">
    <text evidence="2">The sequence shown here is derived from an EMBL/GenBank/DDBJ whole genome shotgun (WGS) entry which is preliminary data.</text>
</comment>
<dbReference type="Proteomes" id="UP000218807">
    <property type="component" value="Unassembled WGS sequence"/>
</dbReference>